<dbReference type="InterPro" id="IPR011032">
    <property type="entry name" value="GroES-like_sf"/>
</dbReference>
<sequence length="354" mass="36270">MIHAWRRSADGWPLAKFEIETPTLSDDSVLIRVEAAVVGAPEQMSRADEIPGGAAVGVVVDAGENAGHLRGKRVVVGPDMACGECDACRRAAVAACPHGSVLGRTSPGCLASAVVARARWATVLEDGLAIDGPSAALLGREAAWAYTMCVRAGMEPGEPVVIAGDDVVARFLVEIAVAKGVRPLVLVDEARSAWAEWIAGRGGVPVPLAAREPEAAANALREAAAQAGHKERPRCVLVTGAELGWRRLALAAMSPGSRLVFLARRALGLADAAAEALAIDAIVDADGLLLGVAGAHPDLVPELAALAVRGELDLRGAAALVPVEVLGQPAESLAGYAPVSEPPRALLVNFAAAD</sequence>
<dbReference type="AlphaFoldDB" id="D0LII0"/>
<dbReference type="eggNOG" id="COG1063">
    <property type="taxonomic scope" value="Bacteria"/>
</dbReference>
<dbReference type="Pfam" id="PF08240">
    <property type="entry name" value="ADH_N"/>
    <property type="match status" value="1"/>
</dbReference>
<dbReference type="InterPro" id="IPR036291">
    <property type="entry name" value="NAD(P)-bd_dom_sf"/>
</dbReference>
<dbReference type="RefSeq" id="WP_012830928.1">
    <property type="nucleotide sequence ID" value="NC_013440.1"/>
</dbReference>
<dbReference type="PANTHER" id="PTHR43401">
    <property type="entry name" value="L-THREONINE 3-DEHYDROGENASE"/>
    <property type="match status" value="1"/>
</dbReference>
<dbReference type="OrthoDB" id="9777057at2"/>
<dbReference type="EMBL" id="CP001804">
    <property type="protein sequence ID" value="ACY18336.1"/>
    <property type="molecule type" value="Genomic_DNA"/>
</dbReference>
<keyword evidence="1" id="KW-0560">Oxidoreductase</keyword>
<dbReference type="Gene3D" id="3.90.180.10">
    <property type="entry name" value="Medium-chain alcohol dehydrogenases, catalytic domain"/>
    <property type="match status" value="1"/>
</dbReference>
<dbReference type="SUPFAM" id="SSF50129">
    <property type="entry name" value="GroES-like"/>
    <property type="match status" value="1"/>
</dbReference>
<evidence type="ECO:0000256" key="1">
    <source>
        <dbReference type="ARBA" id="ARBA00023002"/>
    </source>
</evidence>
<dbReference type="PANTHER" id="PTHR43401:SF3">
    <property type="entry name" value="L-GALACTONATE-5-DEHYDROGENASE"/>
    <property type="match status" value="1"/>
</dbReference>
<evidence type="ECO:0000259" key="2">
    <source>
        <dbReference type="Pfam" id="PF08240"/>
    </source>
</evidence>
<organism evidence="3 4">
    <name type="scientific">Haliangium ochraceum (strain DSM 14365 / JCM 11303 / SMP-2)</name>
    <dbReference type="NCBI Taxonomy" id="502025"/>
    <lineage>
        <taxon>Bacteria</taxon>
        <taxon>Pseudomonadati</taxon>
        <taxon>Myxococcota</taxon>
        <taxon>Polyangia</taxon>
        <taxon>Haliangiales</taxon>
        <taxon>Kofleriaceae</taxon>
        <taxon>Haliangium</taxon>
    </lineage>
</organism>
<evidence type="ECO:0000313" key="3">
    <source>
        <dbReference type="EMBL" id="ACY18336.1"/>
    </source>
</evidence>
<gene>
    <name evidence="3" type="ordered locus">Hoch_5861</name>
</gene>
<dbReference type="InterPro" id="IPR050129">
    <property type="entry name" value="Zn_alcohol_dh"/>
</dbReference>
<dbReference type="InterPro" id="IPR013154">
    <property type="entry name" value="ADH-like_N"/>
</dbReference>
<dbReference type="Gene3D" id="3.40.50.720">
    <property type="entry name" value="NAD(P)-binding Rossmann-like Domain"/>
    <property type="match status" value="1"/>
</dbReference>
<dbReference type="SUPFAM" id="SSF51735">
    <property type="entry name" value="NAD(P)-binding Rossmann-fold domains"/>
    <property type="match status" value="1"/>
</dbReference>
<keyword evidence="4" id="KW-1185">Reference proteome</keyword>
<feature type="domain" description="Alcohol dehydrogenase-like N-terminal" evidence="2">
    <location>
        <begin position="26"/>
        <end position="124"/>
    </location>
</feature>
<dbReference type="KEGG" id="hoh:Hoch_5861"/>
<accession>D0LII0</accession>
<dbReference type="GO" id="GO:0016491">
    <property type="term" value="F:oxidoreductase activity"/>
    <property type="evidence" value="ECO:0007669"/>
    <property type="project" value="UniProtKB-KW"/>
</dbReference>
<proteinExistence type="predicted"/>
<dbReference type="Proteomes" id="UP000001880">
    <property type="component" value="Chromosome"/>
</dbReference>
<protein>
    <submittedName>
        <fullName evidence="3">Alcohol dehydrogenase GroES domain protein</fullName>
    </submittedName>
</protein>
<reference evidence="3 4" key="1">
    <citation type="journal article" date="2010" name="Stand. Genomic Sci.">
        <title>Complete genome sequence of Haliangium ochraceum type strain (SMP-2).</title>
        <authorList>
            <consortium name="US DOE Joint Genome Institute (JGI-PGF)"/>
            <person name="Ivanova N."/>
            <person name="Daum C."/>
            <person name="Lang E."/>
            <person name="Abt B."/>
            <person name="Kopitz M."/>
            <person name="Saunders E."/>
            <person name="Lapidus A."/>
            <person name="Lucas S."/>
            <person name="Glavina Del Rio T."/>
            <person name="Nolan M."/>
            <person name="Tice H."/>
            <person name="Copeland A."/>
            <person name="Cheng J.F."/>
            <person name="Chen F."/>
            <person name="Bruce D."/>
            <person name="Goodwin L."/>
            <person name="Pitluck S."/>
            <person name="Mavromatis K."/>
            <person name="Pati A."/>
            <person name="Mikhailova N."/>
            <person name="Chen A."/>
            <person name="Palaniappan K."/>
            <person name="Land M."/>
            <person name="Hauser L."/>
            <person name="Chang Y.J."/>
            <person name="Jeffries C.D."/>
            <person name="Detter J.C."/>
            <person name="Brettin T."/>
            <person name="Rohde M."/>
            <person name="Goker M."/>
            <person name="Bristow J."/>
            <person name="Markowitz V."/>
            <person name="Eisen J.A."/>
            <person name="Hugenholtz P."/>
            <person name="Kyrpides N.C."/>
            <person name="Klenk H.P."/>
        </authorList>
    </citation>
    <scope>NUCLEOTIDE SEQUENCE [LARGE SCALE GENOMIC DNA]</scope>
    <source>
        <strain evidence="4">DSM 14365 / CIP 107738 / JCM 11303 / AJ 13395 / SMP-2</strain>
    </source>
</reference>
<dbReference type="HOGENOM" id="CLU_782492_0_0_7"/>
<evidence type="ECO:0000313" key="4">
    <source>
        <dbReference type="Proteomes" id="UP000001880"/>
    </source>
</evidence>
<name>D0LII0_HALO1</name>
<dbReference type="STRING" id="502025.Hoch_5861"/>